<dbReference type="Proteomes" id="UP000241769">
    <property type="component" value="Unassembled WGS sequence"/>
</dbReference>
<reference evidence="1 2" key="1">
    <citation type="journal article" date="2018" name="Genome Biol. Evol.">
        <title>Multiple Roots of Fruiting Body Formation in Amoebozoa.</title>
        <authorList>
            <person name="Hillmann F."/>
            <person name="Forbes G."/>
            <person name="Novohradska S."/>
            <person name="Ferling I."/>
            <person name="Riege K."/>
            <person name="Groth M."/>
            <person name="Westermann M."/>
            <person name="Marz M."/>
            <person name="Spaller T."/>
            <person name="Winckler T."/>
            <person name="Schaap P."/>
            <person name="Glockner G."/>
        </authorList>
    </citation>
    <scope>NUCLEOTIDE SEQUENCE [LARGE SCALE GENOMIC DNA]</scope>
    <source>
        <strain evidence="1 2">Jena</strain>
    </source>
</reference>
<name>A0A2P6N6K3_9EUKA</name>
<sequence length="51" mass="5826">MDGSFWTFLRGGSVRISLELCYKEEGKKQGRHTPSERIPRTIEEVAPAFDV</sequence>
<keyword evidence="2" id="KW-1185">Reference proteome</keyword>
<gene>
    <name evidence="1" type="ORF">PROFUN_12839</name>
</gene>
<dbReference type="EMBL" id="MDYQ01000179">
    <property type="protein sequence ID" value="PRP79578.1"/>
    <property type="molecule type" value="Genomic_DNA"/>
</dbReference>
<organism evidence="1 2">
    <name type="scientific">Planoprotostelium fungivorum</name>
    <dbReference type="NCBI Taxonomy" id="1890364"/>
    <lineage>
        <taxon>Eukaryota</taxon>
        <taxon>Amoebozoa</taxon>
        <taxon>Evosea</taxon>
        <taxon>Variosea</taxon>
        <taxon>Cavosteliida</taxon>
        <taxon>Cavosteliaceae</taxon>
        <taxon>Planoprotostelium</taxon>
    </lineage>
</organism>
<dbReference type="InParanoid" id="A0A2P6N6K3"/>
<dbReference type="AlphaFoldDB" id="A0A2P6N6K3"/>
<protein>
    <submittedName>
        <fullName evidence="1">Uncharacterized protein</fullName>
    </submittedName>
</protein>
<proteinExistence type="predicted"/>
<evidence type="ECO:0000313" key="2">
    <source>
        <dbReference type="Proteomes" id="UP000241769"/>
    </source>
</evidence>
<evidence type="ECO:0000313" key="1">
    <source>
        <dbReference type="EMBL" id="PRP79578.1"/>
    </source>
</evidence>
<accession>A0A2P6N6K3</accession>
<comment type="caution">
    <text evidence="1">The sequence shown here is derived from an EMBL/GenBank/DDBJ whole genome shotgun (WGS) entry which is preliminary data.</text>
</comment>